<dbReference type="GO" id="GO:0005634">
    <property type="term" value="C:nucleus"/>
    <property type="evidence" value="ECO:0007669"/>
    <property type="project" value="UniProtKB-SubCell"/>
</dbReference>
<dbReference type="InterPro" id="IPR001005">
    <property type="entry name" value="SANT/Myb"/>
</dbReference>
<evidence type="ECO:0000256" key="3">
    <source>
        <dbReference type="SAM" id="MobiDB-lite"/>
    </source>
</evidence>
<feature type="domain" description="Myb-like" evidence="4">
    <location>
        <begin position="439"/>
        <end position="494"/>
    </location>
</feature>
<dbReference type="InterPro" id="IPR009057">
    <property type="entry name" value="Homeodomain-like_sf"/>
</dbReference>
<keyword evidence="2" id="KW-0539">Nucleus</keyword>
<dbReference type="EMBL" id="CAUOFW020001113">
    <property type="protein sequence ID" value="CAK9141244.1"/>
    <property type="molecule type" value="Genomic_DNA"/>
</dbReference>
<comment type="subcellular location">
    <subcellularLocation>
        <location evidence="1">Nucleus</location>
    </subcellularLocation>
</comment>
<dbReference type="PROSITE" id="PS51294">
    <property type="entry name" value="HTH_MYB"/>
    <property type="match status" value="1"/>
</dbReference>
<evidence type="ECO:0000259" key="5">
    <source>
        <dbReference type="PROSITE" id="PS51294"/>
    </source>
</evidence>
<dbReference type="SMART" id="SM00717">
    <property type="entry name" value="SANT"/>
    <property type="match status" value="1"/>
</dbReference>
<dbReference type="AlphaFoldDB" id="A0ABC8R8C0"/>
<sequence>MVMDIDVDIAGWVLEFLLRQSLEDQTLDSVIRVLPLPKNNPSLKRSMLLRRIESEIAYGLVSEKVLELLEQIEELGNEEGVEVSEAMKVAFCAVAVDCTVSFLKGNEDDNEGRYFHAVRRIWRGRVCKMERSEKVGLVSEELKNWKDEIEAALWDKSVRQNLVKRSKGKDAVEAVRVYVKEEKERMGPSFLEFVAETMRDDNTVRKVLELGRSGMCEDLREGEELLPDAGQDGVVSNNNKETHKANVLPRQKHVANKRHRGTTSGTLRGAKIADTEDGGVRTSCKKYDIPLSPAINKVQEALASSSLELQAVVKDPLPDALHLAETIIASMAREDREHEPAMKNHNKVDAKEPNSCVDNSAAAGRANDANLDNQCCSHQNNAPKLSLMARNNTAHTYEWDDSIDDLSEESPNHRSRPDLPSPKRRMVSPLKKYEVTKLAKRRKVKKWSTLEEDTLRTGVQKYGIGNWKLILNMYRDIFEERTEVDLKDKWRNLTRY</sequence>
<evidence type="ECO:0000256" key="1">
    <source>
        <dbReference type="ARBA" id="ARBA00004123"/>
    </source>
</evidence>
<feature type="compositionally biased region" description="Basic and acidic residues" evidence="3">
    <location>
        <begin position="336"/>
        <end position="352"/>
    </location>
</feature>
<feature type="domain" description="HTH myb-type" evidence="5">
    <location>
        <begin position="439"/>
        <end position="496"/>
    </location>
</feature>
<accession>A0ABC8R8C0</accession>
<gene>
    <name evidence="6" type="ORF">ILEXP_LOCUS8779</name>
</gene>
<proteinExistence type="predicted"/>
<dbReference type="CDD" id="cd11660">
    <property type="entry name" value="SANT_TRF"/>
    <property type="match status" value="1"/>
</dbReference>
<evidence type="ECO:0000313" key="7">
    <source>
        <dbReference type="Proteomes" id="UP001642360"/>
    </source>
</evidence>
<evidence type="ECO:0000256" key="2">
    <source>
        <dbReference type="ARBA" id="ARBA00023242"/>
    </source>
</evidence>
<dbReference type="SUPFAM" id="SSF46689">
    <property type="entry name" value="Homeodomain-like"/>
    <property type="match status" value="1"/>
</dbReference>
<evidence type="ECO:0000313" key="6">
    <source>
        <dbReference type="EMBL" id="CAK9141244.1"/>
    </source>
</evidence>
<dbReference type="PANTHER" id="PTHR46993">
    <property type="entry name" value="MYB TRANSCRIPTION FACTOR"/>
    <property type="match status" value="1"/>
</dbReference>
<comment type="caution">
    <text evidence="6">The sequence shown here is derived from an EMBL/GenBank/DDBJ whole genome shotgun (WGS) entry which is preliminary data.</text>
</comment>
<name>A0ABC8R8C0_9AQUA</name>
<feature type="region of interest" description="Disordered" evidence="3">
    <location>
        <begin position="402"/>
        <end position="428"/>
    </location>
</feature>
<evidence type="ECO:0000259" key="4">
    <source>
        <dbReference type="PROSITE" id="PS50090"/>
    </source>
</evidence>
<dbReference type="InterPro" id="IPR017930">
    <property type="entry name" value="Myb_dom"/>
</dbReference>
<dbReference type="Gene3D" id="1.10.246.220">
    <property type="match status" value="1"/>
</dbReference>
<dbReference type="Pfam" id="PF00249">
    <property type="entry name" value="Myb_DNA-binding"/>
    <property type="match status" value="1"/>
</dbReference>
<keyword evidence="7" id="KW-1185">Reference proteome</keyword>
<reference evidence="6 7" key="1">
    <citation type="submission" date="2024-02" db="EMBL/GenBank/DDBJ databases">
        <authorList>
            <person name="Vignale AGUSTIN F."/>
            <person name="Sosa J E."/>
            <person name="Modenutti C."/>
        </authorList>
    </citation>
    <scope>NUCLEOTIDE SEQUENCE [LARGE SCALE GENOMIC DNA]</scope>
</reference>
<dbReference type="Proteomes" id="UP001642360">
    <property type="component" value="Unassembled WGS sequence"/>
</dbReference>
<organism evidence="6 7">
    <name type="scientific">Ilex paraguariensis</name>
    <name type="common">yerba mate</name>
    <dbReference type="NCBI Taxonomy" id="185542"/>
    <lineage>
        <taxon>Eukaryota</taxon>
        <taxon>Viridiplantae</taxon>
        <taxon>Streptophyta</taxon>
        <taxon>Embryophyta</taxon>
        <taxon>Tracheophyta</taxon>
        <taxon>Spermatophyta</taxon>
        <taxon>Magnoliopsida</taxon>
        <taxon>eudicotyledons</taxon>
        <taxon>Gunneridae</taxon>
        <taxon>Pentapetalae</taxon>
        <taxon>asterids</taxon>
        <taxon>campanulids</taxon>
        <taxon>Aquifoliales</taxon>
        <taxon>Aquifoliaceae</taxon>
        <taxon>Ilex</taxon>
    </lineage>
</organism>
<dbReference type="PANTHER" id="PTHR46993:SF6">
    <property type="entry name" value="MYB TRANSCRIPTION FACTOR"/>
    <property type="match status" value="1"/>
</dbReference>
<feature type="region of interest" description="Disordered" evidence="3">
    <location>
        <begin position="336"/>
        <end position="361"/>
    </location>
</feature>
<protein>
    <submittedName>
        <fullName evidence="6">Uncharacterized protein</fullName>
    </submittedName>
</protein>
<dbReference type="PROSITE" id="PS50090">
    <property type="entry name" value="MYB_LIKE"/>
    <property type="match status" value="1"/>
</dbReference>